<evidence type="ECO:0000256" key="14">
    <source>
        <dbReference type="PIRSR" id="PIRSR605478-4"/>
    </source>
</evidence>
<protein>
    <recommendedName>
        <fullName evidence="4 10">Transketolase</fullName>
        <ecNumber evidence="3 10">2.2.1.1</ecNumber>
    </recommendedName>
</protein>
<accession>A0A544YP32</accession>
<feature type="binding site" evidence="13">
    <location>
        <position position="209"/>
    </location>
    <ligand>
        <name>thiamine diphosphate</name>
        <dbReference type="ChEBI" id="CHEBI:58937"/>
    </ligand>
</feature>
<dbReference type="Gene3D" id="3.40.50.920">
    <property type="match status" value="1"/>
</dbReference>
<comment type="catalytic activity">
    <reaction evidence="9">
        <text>D-sedoheptulose 7-phosphate + D-glyceraldehyde 3-phosphate = aldehydo-D-ribose 5-phosphate + D-xylulose 5-phosphate</text>
        <dbReference type="Rhea" id="RHEA:10508"/>
        <dbReference type="ChEBI" id="CHEBI:57483"/>
        <dbReference type="ChEBI" id="CHEBI:57737"/>
        <dbReference type="ChEBI" id="CHEBI:58273"/>
        <dbReference type="ChEBI" id="CHEBI:59776"/>
        <dbReference type="EC" id="2.2.1.1"/>
    </reaction>
</comment>
<feature type="binding site" evidence="12">
    <location>
        <position position="291"/>
    </location>
    <ligand>
        <name>substrate</name>
    </ligand>
</feature>
<proteinExistence type="inferred from homology"/>
<feature type="binding site" evidence="13">
    <location>
        <begin position="135"/>
        <end position="137"/>
    </location>
    <ligand>
        <name>thiamine diphosphate</name>
        <dbReference type="ChEBI" id="CHEBI:58937"/>
    </ligand>
</feature>
<evidence type="ECO:0000313" key="18">
    <source>
        <dbReference type="Proteomes" id="UP000316541"/>
    </source>
</evidence>
<dbReference type="SUPFAM" id="SSF52922">
    <property type="entry name" value="TK C-terminal domain-like"/>
    <property type="match status" value="1"/>
</dbReference>
<dbReference type="InterPro" id="IPR005474">
    <property type="entry name" value="Transketolase_N"/>
</dbReference>
<dbReference type="InterPro" id="IPR005475">
    <property type="entry name" value="Transketolase-like_Pyr-bd"/>
</dbReference>
<reference evidence="17 18" key="1">
    <citation type="submission" date="2019-07" db="EMBL/GenBank/DDBJ databases">
        <title>Microbispora hainanensis DSM 45428.</title>
        <authorList>
            <person name="Thawai C."/>
        </authorList>
    </citation>
    <scope>NUCLEOTIDE SEQUENCE [LARGE SCALE GENOMIC DNA]</scope>
    <source>
        <strain evidence="17 18">DSM 45428</strain>
    </source>
</reference>
<dbReference type="InterPro" id="IPR005478">
    <property type="entry name" value="Transketolase_bac-like"/>
</dbReference>
<feature type="binding site" evidence="13">
    <location>
        <position position="87"/>
    </location>
    <ligand>
        <name>thiamine diphosphate</name>
        <dbReference type="ChEBI" id="CHEBI:58937"/>
    </ligand>
</feature>
<dbReference type="InterPro" id="IPR055152">
    <property type="entry name" value="Transketolase-like_C_2"/>
</dbReference>
<evidence type="ECO:0000256" key="8">
    <source>
        <dbReference type="ARBA" id="ARBA00023052"/>
    </source>
</evidence>
<dbReference type="InterPro" id="IPR049557">
    <property type="entry name" value="Transketolase_CS"/>
</dbReference>
<comment type="similarity">
    <text evidence="1">Belongs to the transketolase family.</text>
</comment>
<dbReference type="RefSeq" id="WP_142621660.1">
    <property type="nucleotide sequence ID" value="NZ_VIRM01000032.1"/>
</dbReference>
<dbReference type="GO" id="GO:0006098">
    <property type="term" value="P:pentose-phosphate shunt"/>
    <property type="evidence" value="ECO:0007669"/>
    <property type="project" value="TreeGrafter"/>
</dbReference>
<evidence type="ECO:0000256" key="4">
    <source>
        <dbReference type="ARBA" id="ARBA00016662"/>
    </source>
</evidence>
<evidence type="ECO:0000256" key="3">
    <source>
        <dbReference type="ARBA" id="ARBA00013152"/>
    </source>
</evidence>
<evidence type="ECO:0000259" key="16">
    <source>
        <dbReference type="SMART" id="SM00861"/>
    </source>
</evidence>
<dbReference type="CDD" id="cd07033">
    <property type="entry name" value="TPP_PYR_DXS_TK_like"/>
    <property type="match status" value="1"/>
</dbReference>
<dbReference type="PANTHER" id="PTHR43522:SF2">
    <property type="entry name" value="TRANSKETOLASE 1-RELATED"/>
    <property type="match status" value="1"/>
</dbReference>
<evidence type="ECO:0000256" key="6">
    <source>
        <dbReference type="ARBA" id="ARBA00022723"/>
    </source>
</evidence>
<feature type="binding site" evidence="14">
    <location>
        <position position="211"/>
    </location>
    <ligand>
        <name>Mg(2+)</name>
        <dbReference type="ChEBI" id="CHEBI:18420"/>
    </ligand>
</feature>
<dbReference type="EC" id="2.2.1.1" evidence="3 10"/>
<feature type="binding site" evidence="13">
    <location>
        <position position="291"/>
    </location>
    <ligand>
        <name>thiamine diphosphate</name>
        <dbReference type="ChEBI" id="CHEBI:58937"/>
    </ligand>
</feature>
<evidence type="ECO:0000256" key="9">
    <source>
        <dbReference type="ARBA" id="ARBA00049473"/>
    </source>
</evidence>
<comment type="caution">
    <text evidence="17">The sequence shown here is derived from an EMBL/GenBank/DDBJ whole genome shotgun (WGS) entry which is preliminary data.</text>
</comment>
<dbReference type="Pfam" id="PF00456">
    <property type="entry name" value="Transketolase_N"/>
    <property type="match status" value="1"/>
</dbReference>
<evidence type="ECO:0000256" key="1">
    <source>
        <dbReference type="ARBA" id="ARBA00007131"/>
    </source>
</evidence>
<dbReference type="InterPro" id="IPR033247">
    <property type="entry name" value="Transketolase_fam"/>
</dbReference>
<feature type="binding site" evidence="12">
    <location>
        <position position="412"/>
    </location>
    <ligand>
        <name>substrate</name>
    </ligand>
</feature>
<feature type="binding site" evidence="14">
    <location>
        <position position="179"/>
    </location>
    <ligand>
        <name>Mg(2+)</name>
        <dbReference type="ChEBI" id="CHEBI:18420"/>
    </ligand>
</feature>
<evidence type="ECO:0000256" key="15">
    <source>
        <dbReference type="PIRSR" id="PIRSR605478-5"/>
    </source>
</evidence>
<feature type="binding site" evidence="14">
    <location>
        <position position="209"/>
    </location>
    <ligand>
        <name>Mg(2+)</name>
        <dbReference type="ChEBI" id="CHEBI:18420"/>
    </ligand>
</feature>
<evidence type="ECO:0000256" key="11">
    <source>
        <dbReference type="PIRSR" id="PIRSR605478-1"/>
    </source>
</evidence>
<organism evidence="17 18">
    <name type="scientific">Microbispora hainanensis</name>
    <dbReference type="NCBI Taxonomy" id="568844"/>
    <lineage>
        <taxon>Bacteria</taxon>
        <taxon>Bacillati</taxon>
        <taxon>Actinomycetota</taxon>
        <taxon>Actinomycetes</taxon>
        <taxon>Streptosporangiales</taxon>
        <taxon>Streptosporangiaceae</taxon>
        <taxon>Microbispora</taxon>
    </lineage>
</organism>
<sequence length="713" mass="77270">MPEPARKQEGIEQLSSASLEWSDLDRQAVDVVRALAMDAVEKAGSGHPGTAMSLAPAAYLLFQRVLRHDPSDPKWVGRDRFVLSCGHSSLTLYIQLYLSGYGLTLDDLKALRQWGSLTPGHPEYGHTAGVETTTGPLGQGVGNAVGMAMAARRERGLFDPDAAPGASPFDHMIWCFASEGDLEEGISHEVSAIAGHQKLGNLAVIFDSNHISIEDDTQIALSEDIAKRYEAYGWHVLEVDWTKTGEYKEDVQELYAALEAARAETERPTFIKLRTIIGWPAPNKQNTGKIHGSALGADEVAATKRVLGMDPGKSFDVPAEVLGHAREVVQRGRALRAEWNKGYQSWREANPERAELFDRISKRKLPEGWDKALPSFEIGSQVATRKASGEVLNALAPVLPELWGGSADLAESNNTTMKGEPSFIPDEYQTREFPGNRYGRTLHFGIREHGMGAILNGIALHNGTRPYGGTFLVFSDYMRPSVRLAALMKLPVTYVWTHDSIGLGEDGPTHQPIEHLWALRAIPGLDVVRPADANETAAAWKTVLEHNDRPAGLALTRQNVPTLDGTGDPDAVARGGYVLQDASNGQPAVVIIGTGSEVQLAVEARTILESQGIPTRVVSMPCVEWFREQDAAYKQIVLPPAVKARVAVEAGITMGWREFVGDAGEVLGLEHFGASAPYKTIYEQFGLTADRVVAAAKASLAKTGADKGETTGN</sequence>
<dbReference type="InterPro" id="IPR029061">
    <property type="entry name" value="THDP-binding"/>
</dbReference>
<evidence type="ECO:0000256" key="7">
    <source>
        <dbReference type="ARBA" id="ARBA00022842"/>
    </source>
</evidence>
<comment type="cofactor">
    <cofactor evidence="14">
        <name>Mg(2+)</name>
        <dbReference type="ChEBI" id="CHEBI:18420"/>
    </cofactor>
    <text evidence="14">Binds 1 Mg(2+) ion per subunit. Can also utilize other divalent metal cations, such as Ca(2+), Mn(2+) and Co(2+).</text>
</comment>
<dbReference type="Proteomes" id="UP000316541">
    <property type="component" value="Unassembled WGS sequence"/>
</dbReference>
<feature type="binding site" evidence="12">
    <location>
        <position position="47"/>
    </location>
    <ligand>
        <name>substrate</name>
    </ligand>
</feature>
<dbReference type="SUPFAM" id="SSF52518">
    <property type="entry name" value="Thiamin diphosphate-binding fold (THDP-binding)"/>
    <property type="match status" value="2"/>
</dbReference>
<evidence type="ECO:0000256" key="10">
    <source>
        <dbReference type="NCBIfam" id="TIGR00232"/>
    </source>
</evidence>
<feature type="binding site" evidence="12">
    <location>
        <position position="498"/>
    </location>
    <ligand>
        <name>substrate</name>
    </ligand>
</feature>
<dbReference type="GO" id="GO:0000287">
    <property type="term" value="F:magnesium ion binding"/>
    <property type="evidence" value="ECO:0007669"/>
    <property type="project" value="UniProtKB-ARBA"/>
</dbReference>
<dbReference type="EMBL" id="VIRM01000032">
    <property type="protein sequence ID" value="TQS18467.1"/>
    <property type="molecule type" value="Genomic_DNA"/>
</dbReference>
<dbReference type="PANTHER" id="PTHR43522">
    <property type="entry name" value="TRANSKETOLASE"/>
    <property type="match status" value="1"/>
</dbReference>
<comment type="cofactor">
    <cofactor evidence="13">
        <name>thiamine diphosphate</name>
        <dbReference type="ChEBI" id="CHEBI:58937"/>
    </cofactor>
    <text evidence="13">Binds 1 thiamine pyrophosphate per subunit. During the reaction, the substrate forms a covalent intermediate with the cofactor.</text>
</comment>
<gene>
    <name evidence="17" type="ORF">FLX08_24320</name>
</gene>
<name>A0A544YP32_9ACTN</name>
<feature type="binding site" evidence="12">
    <location>
        <position position="385"/>
    </location>
    <ligand>
        <name>substrate</name>
    </ligand>
</feature>
<dbReference type="AlphaFoldDB" id="A0A544YP32"/>
<dbReference type="GO" id="GO:0005829">
    <property type="term" value="C:cytosol"/>
    <property type="evidence" value="ECO:0007669"/>
    <property type="project" value="TreeGrafter"/>
</dbReference>
<dbReference type="FunFam" id="3.40.50.920:FF:000003">
    <property type="entry name" value="Transketolase"/>
    <property type="match status" value="1"/>
</dbReference>
<comment type="subunit">
    <text evidence="2">Homodimer.</text>
</comment>
<keyword evidence="8 13" id="KW-0786">Thiamine pyrophosphate</keyword>
<keyword evidence="6 14" id="KW-0479">Metal-binding</keyword>
<evidence type="ECO:0000256" key="2">
    <source>
        <dbReference type="ARBA" id="ARBA00011738"/>
    </source>
</evidence>
<dbReference type="NCBIfam" id="TIGR00232">
    <property type="entry name" value="tktlase_bact"/>
    <property type="match status" value="1"/>
</dbReference>
<feature type="site" description="Important for catalytic activity" evidence="15">
    <location>
        <position position="291"/>
    </location>
</feature>
<evidence type="ECO:0000256" key="13">
    <source>
        <dbReference type="PIRSR" id="PIRSR605478-3"/>
    </source>
</evidence>
<dbReference type="Pfam" id="PF22613">
    <property type="entry name" value="Transketolase_C_1"/>
    <property type="match status" value="1"/>
</dbReference>
<feature type="binding site" evidence="13">
    <location>
        <position position="474"/>
    </location>
    <ligand>
        <name>thiamine diphosphate</name>
        <dbReference type="ChEBI" id="CHEBI:58937"/>
    </ligand>
</feature>
<evidence type="ECO:0000313" key="17">
    <source>
        <dbReference type="EMBL" id="TQS18467.1"/>
    </source>
</evidence>
<dbReference type="FunFam" id="3.40.50.970:FF:000004">
    <property type="entry name" value="Transketolase"/>
    <property type="match status" value="1"/>
</dbReference>
<dbReference type="Gene3D" id="3.40.50.970">
    <property type="match status" value="2"/>
</dbReference>
<dbReference type="CDD" id="cd02012">
    <property type="entry name" value="TPP_TK"/>
    <property type="match status" value="1"/>
</dbReference>
<feature type="site" description="Important for catalytic activity" evidence="15">
    <location>
        <position position="47"/>
    </location>
</feature>
<evidence type="ECO:0000256" key="5">
    <source>
        <dbReference type="ARBA" id="ARBA00022679"/>
    </source>
</evidence>
<feature type="binding site" evidence="12">
    <location>
        <position position="557"/>
    </location>
    <ligand>
        <name>substrate</name>
    </ligand>
</feature>
<feature type="binding site" evidence="12">
    <location>
        <position position="510"/>
    </location>
    <ligand>
        <name>substrate</name>
    </ligand>
</feature>
<dbReference type="Pfam" id="PF02779">
    <property type="entry name" value="Transket_pyr"/>
    <property type="match status" value="1"/>
</dbReference>
<dbReference type="InterPro" id="IPR009014">
    <property type="entry name" value="Transketo_C/PFOR_II"/>
</dbReference>
<dbReference type="FunFam" id="3.40.50.970:FF:000003">
    <property type="entry name" value="Transketolase"/>
    <property type="match status" value="1"/>
</dbReference>
<dbReference type="PROSITE" id="PS00801">
    <property type="entry name" value="TRANSKETOLASE_1"/>
    <property type="match status" value="1"/>
</dbReference>
<feature type="domain" description="Transketolase-like pyrimidine-binding" evidence="16">
    <location>
        <begin position="382"/>
        <end position="562"/>
    </location>
</feature>
<dbReference type="GO" id="GO:0004802">
    <property type="term" value="F:transketolase activity"/>
    <property type="evidence" value="ECO:0007669"/>
    <property type="project" value="UniProtKB-UniRule"/>
</dbReference>
<keyword evidence="7 14" id="KW-0460">Magnesium</keyword>
<feature type="active site" description="Proton donor" evidence="11">
    <location>
        <position position="448"/>
    </location>
</feature>
<feature type="binding site" evidence="13">
    <location>
        <position position="180"/>
    </location>
    <ligand>
        <name>thiamine diphosphate</name>
        <dbReference type="ChEBI" id="CHEBI:58937"/>
    </ligand>
</feature>
<dbReference type="SMART" id="SM00861">
    <property type="entry name" value="Transket_pyr"/>
    <property type="match status" value="1"/>
</dbReference>
<evidence type="ECO:0000256" key="12">
    <source>
        <dbReference type="PIRSR" id="PIRSR605478-2"/>
    </source>
</evidence>
<feature type="binding site" evidence="12">
    <location>
        <position position="506"/>
    </location>
    <ligand>
        <name>substrate</name>
    </ligand>
</feature>
<keyword evidence="5 17" id="KW-0808">Transferase</keyword>